<proteinExistence type="predicted"/>
<dbReference type="EMBL" id="CP137573">
    <property type="protein sequence ID" value="WOX22184.1"/>
    <property type="molecule type" value="Genomic_DNA"/>
</dbReference>
<dbReference type="Gene3D" id="2.50.20.20">
    <property type="match status" value="1"/>
</dbReference>
<organism evidence="2 3">
    <name type="scientific">Streptomyces solicathayae</name>
    <dbReference type="NCBI Taxonomy" id="3081768"/>
    <lineage>
        <taxon>Bacteria</taxon>
        <taxon>Bacillati</taxon>
        <taxon>Actinomycetota</taxon>
        <taxon>Actinomycetes</taxon>
        <taxon>Kitasatosporales</taxon>
        <taxon>Streptomycetaceae</taxon>
        <taxon>Streptomyces</taxon>
    </lineage>
</organism>
<reference evidence="2 3" key="1">
    <citation type="submission" date="2023-10" db="EMBL/GenBank/DDBJ databases">
        <title>The genome sequence of Streptomyces sp. HUAS YS2.</title>
        <authorList>
            <person name="Mo P."/>
        </authorList>
    </citation>
    <scope>NUCLEOTIDE SEQUENCE [LARGE SCALE GENOMIC DNA]</scope>
    <source>
        <strain evidence="2 3">HUAS YS2</strain>
    </source>
</reference>
<keyword evidence="3" id="KW-1185">Reference proteome</keyword>
<dbReference type="Proteomes" id="UP001301731">
    <property type="component" value="Chromosome"/>
</dbReference>
<dbReference type="RefSeq" id="WP_318103195.1">
    <property type="nucleotide sequence ID" value="NZ_CP137573.1"/>
</dbReference>
<feature type="region of interest" description="Disordered" evidence="1">
    <location>
        <begin position="26"/>
        <end position="54"/>
    </location>
</feature>
<evidence type="ECO:0000313" key="2">
    <source>
        <dbReference type="EMBL" id="WOX22184.1"/>
    </source>
</evidence>
<name>A0ABZ0LTQ4_9ACTN</name>
<evidence type="ECO:0000256" key="1">
    <source>
        <dbReference type="SAM" id="MobiDB-lite"/>
    </source>
</evidence>
<gene>
    <name evidence="2" type="ORF">R2D22_12620</name>
</gene>
<protein>
    <recommendedName>
        <fullName evidence="4">Lipoprotein</fullName>
    </recommendedName>
</protein>
<evidence type="ECO:0000313" key="3">
    <source>
        <dbReference type="Proteomes" id="UP001301731"/>
    </source>
</evidence>
<evidence type="ECO:0008006" key="4">
    <source>
        <dbReference type="Google" id="ProtNLM"/>
    </source>
</evidence>
<accession>A0ABZ0LTQ4</accession>
<sequence>MTTAVCAAALAAGVTGCSQFDQNIPDLGTGTGGQQGVRPAVAAPSPSPSPDPFKGMSADAIADKAVAATTSAKSLRMTGRVVSEGQPLAIDFSVNDKSECTGTLKVQGGLAQLRQTDNVAYMKGDERFWRTSMTSQGLPEPQIDATVELLKGRWVKIAAGQQGSTELAGVCDLKSLLADLKTDKDARTGLTRGKDSRVGAVPTATLVKKKADGERTTVSVAQRGKPYILRIVKTGGDEPGAIRLSAFDKPVKVVTPPADETVDLSRLEQGTGA</sequence>